<evidence type="ECO:0000256" key="1">
    <source>
        <dbReference type="ARBA" id="ARBA00004418"/>
    </source>
</evidence>
<dbReference type="Proteomes" id="UP000069935">
    <property type="component" value="Chromosome 1"/>
</dbReference>
<proteinExistence type="inferred from homology"/>
<comment type="subcellular location">
    <subcellularLocation>
        <location evidence="1">Periplasm</location>
    </subcellularLocation>
</comment>
<dbReference type="GO" id="GO:0043190">
    <property type="term" value="C:ATP-binding cassette (ABC) transporter complex"/>
    <property type="evidence" value="ECO:0007669"/>
    <property type="project" value="InterPro"/>
</dbReference>
<sequence length="552" mass="60740">MTTFKRGLTGRTAMGRTAIGQAAIGRAIFGAAALAFAGFAAVPASADTPKDALVMAWQFDDIVSLDPAEIFELSGAEYSAQVYDRLIHFDVNDVSRIEGEIAESWTVSPDGRTFTFKIRDGIAFHSGNPLTAEDVAWSFSRAVKMNKGPAFILTQFGLTPDNVDRMVRATDPRTLVFTTDKTYAPTFVLYCLTADVASVVDAKLVKGKEKGGDFGAGWLKTNSAGSGPFMLRQWKASELLAFDANPKYWRGAPKMKRVLIRHIAEPATQRLLLEKGDVDVARNLKPEQFEPLKSSDAIRLVQAPKGTLWYLSLNQKNATLAKPEVREAFKYLVDYDAMAGTIMNGIGAVHQAFLPKGFLGAVNDNPYKYDPAKAKELLAKAGYPDGFTVSMDVRNTNPTQDMAQAIQASAAKAGVKIEIIPGDGKQVLTKYRARNHELMIQQWGADYQDPNSNADTFASNPDNSDNAKSKPLAWRNAWDIPELTKKTAAAVEERDSAKRAALYQELQRTVLAESPFVIMFQQTEMVAERKSVSGLVWGPSFDTNYYWKAEKK</sequence>
<feature type="region of interest" description="Disordered" evidence="3">
    <location>
        <begin position="450"/>
        <end position="469"/>
    </location>
</feature>
<dbReference type="PIRSF" id="PIRSF002741">
    <property type="entry name" value="MppA"/>
    <property type="match status" value="1"/>
</dbReference>
<dbReference type="AlphaFoldDB" id="A0AAC8VWG7"/>
<organism evidence="5 6">
    <name type="scientific">Azospirillum thiophilum</name>
    <dbReference type="NCBI Taxonomy" id="528244"/>
    <lineage>
        <taxon>Bacteria</taxon>
        <taxon>Pseudomonadati</taxon>
        <taxon>Pseudomonadota</taxon>
        <taxon>Alphaproteobacteria</taxon>
        <taxon>Rhodospirillales</taxon>
        <taxon>Azospirillaceae</taxon>
        <taxon>Azospirillum</taxon>
    </lineage>
</organism>
<accession>A0AAC8VWG7</accession>
<dbReference type="SUPFAM" id="SSF53850">
    <property type="entry name" value="Periplasmic binding protein-like II"/>
    <property type="match status" value="1"/>
</dbReference>
<dbReference type="Gene3D" id="3.10.105.10">
    <property type="entry name" value="Dipeptide-binding Protein, Domain 3"/>
    <property type="match status" value="1"/>
</dbReference>
<feature type="domain" description="Solute-binding protein family 5" evidence="4">
    <location>
        <begin position="97"/>
        <end position="464"/>
    </location>
</feature>
<dbReference type="PANTHER" id="PTHR30290:SF34">
    <property type="entry name" value="ABC TRANSPORTER, PERIPLASMIC OLIGO-PEPTIDE BINDING PROTEIN, PUTATIVE-RELATED"/>
    <property type="match status" value="1"/>
</dbReference>
<dbReference type="InterPro" id="IPR000914">
    <property type="entry name" value="SBP_5_dom"/>
</dbReference>
<evidence type="ECO:0000259" key="4">
    <source>
        <dbReference type="Pfam" id="PF00496"/>
    </source>
</evidence>
<protein>
    <submittedName>
        <fullName evidence="5">ABC transporter substrate-binding protein</fullName>
    </submittedName>
</protein>
<dbReference type="InterPro" id="IPR030678">
    <property type="entry name" value="Peptide/Ni-bd"/>
</dbReference>
<gene>
    <name evidence="5" type="ORF">AL072_06960</name>
</gene>
<name>A0AAC8VWG7_9PROT</name>
<evidence type="ECO:0000256" key="2">
    <source>
        <dbReference type="ARBA" id="ARBA00005695"/>
    </source>
</evidence>
<dbReference type="GO" id="GO:0015833">
    <property type="term" value="P:peptide transport"/>
    <property type="evidence" value="ECO:0007669"/>
    <property type="project" value="TreeGrafter"/>
</dbReference>
<feature type="compositionally biased region" description="Polar residues" evidence="3">
    <location>
        <begin position="450"/>
        <end position="466"/>
    </location>
</feature>
<evidence type="ECO:0000313" key="5">
    <source>
        <dbReference type="EMBL" id="ALG70695.1"/>
    </source>
</evidence>
<dbReference type="EMBL" id="CP012401">
    <property type="protein sequence ID" value="ALG70695.1"/>
    <property type="molecule type" value="Genomic_DNA"/>
</dbReference>
<dbReference type="Gene3D" id="3.90.76.10">
    <property type="entry name" value="Dipeptide-binding Protein, Domain 1"/>
    <property type="match status" value="1"/>
</dbReference>
<dbReference type="Pfam" id="PF00496">
    <property type="entry name" value="SBP_bac_5"/>
    <property type="match status" value="1"/>
</dbReference>
<evidence type="ECO:0000313" key="6">
    <source>
        <dbReference type="Proteomes" id="UP000069935"/>
    </source>
</evidence>
<dbReference type="KEGG" id="ati:AL072_06960"/>
<reference evidence="6" key="1">
    <citation type="submission" date="2015-08" db="EMBL/GenBank/DDBJ databases">
        <title>Complete Genome Sequence of Azospirillum thiophilum BV-S.</title>
        <authorList>
            <person name="Fomenkov A."/>
            <person name="Vincze T."/>
            <person name="Grabovich M."/>
            <person name="Dubinina G."/>
            <person name="Orlova M."/>
            <person name="Belousova E."/>
            <person name="Roberts R.J."/>
        </authorList>
    </citation>
    <scope>NUCLEOTIDE SEQUENCE [LARGE SCALE GENOMIC DNA]</scope>
    <source>
        <strain evidence="6">BV-S</strain>
    </source>
</reference>
<comment type="similarity">
    <text evidence="2">Belongs to the bacterial solute-binding protein 5 family.</text>
</comment>
<dbReference type="CDD" id="cd08512">
    <property type="entry name" value="PBP2_NikA_DppA_OppA_like_7"/>
    <property type="match status" value="1"/>
</dbReference>
<dbReference type="Gene3D" id="3.40.190.10">
    <property type="entry name" value="Periplasmic binding protein-like II"/>
    <property type="match status" value="1"/>
</dbReference>
<keyword evidence="6" id="KW-1185">Reference proteome</keyword>
<dbReference type="GO" id="GO:1904680">
    <property type="term" value="F:peptide transmembrane transporter activity"/>
    <property type="evidence" value="ECO:0007669"/>
    <property type="project" value="TreeGrafter"/>
</dbReference>
<dbReference type="RefSeq" id="WP_045580943.1">
    <property type="nucleotide sequence ID" value="NZ_CP012401.1"/>
</dbReference>
<dbReference type="GO" id="GO:0030288">
    <property type="term" value="C:outer membrane-bounded periplasmic space"/>
    <property type="evidence" value="ECO:0007669"/>
    <property type="project" value="UniProtKB-ARBA"/>
</dbReference>
<evidence type="ECO:0000256" key="3">
    <source>
        <dbReference type="SAM" id="MobiDB-lite"/>
    </source>
</evidence>
<dbReference type="InterPro" id="IPR039424">
    <property type="entry name" value="SBP_5"/>
</dbReference>
<reference evidence="5 6" key="2">
    <citation type="journal article" date="2016" name="Genome Announc.">
        <title>Complete Genome Sequence of a Strain of Azospirillum thiophilum Isolated from a Sulfide Spring.</title>
        <authorList>
            <person name="Fomenkov A."/>
            <person name="Vincze T."/>
            <person name="Grabovich M."/>
            <person name="Anton B.P."/>
            <person name="Dubinina G."/>
            <person name="Orlova M."/>
            <person name="Belousova E."/>
            <person name="Roberts R.J."/>
        </authorList>
    </citation>
    <scope>NUCLEOTIDE SEQUENCE [LARGE SCALE GENOMIC DNA]</scope>
    <source>
        <strain evidence="5 6">BV-S</strain>
    </source>
</reference>
<dbReference type="PANTHER" id="PTHR30290">
    <property type="entry name" value="PERIPLASMIC BINDING COMPONENT OF ABC TRANSPORTER"/>
    <property type="match status" value="1"/>
</dbReference>